<evidence type="ECO:0000256" key="2">
    <source>
        <dbReference type="ARBA" id="ARBA00022741"/>
    </source>
</evidence>
<reference evidence="6 7" key="1">
    <citation type="submission" date="2019-07" db="EMBL/GenBank/DDBJ databases">
        <authorList>
            <person name="Li J."/>
        </authorList>
    </citation>
    <scope>NUCLEOTIDE SEQUENCE [LARGE SCALE GENOMIC DNA]</scope>
    <source>
        <strain evidence="6 7">TKL69</strain>
    </source>
</reference>
<feature type="domain" description="AAA+ ATPase" evidence="5">
    <location>
        <begin position="532"/>
        <end position="669"/>
    </location>
</feature>
<evidence type="ECO:0000313" key="6">
    <source>
        <dbReference type="EMBL" id="QDP40296.1"/>
    </source>
</evidence>
<keyword evidence="3" id="KW-0067">ATP-binding</keyword>
<dbReference type="CDD" id="cd00009">
    <property type="entry name" value="AAA"/>
    <property type="match status" value="1"/>
</dbReference>
<name>A0A516KFZ4_9BACI</name>
<evidence type="ECO:0000256" key="3">
    <source>
        <dbReference type="ARBA" id="ARBA00022840"/>
    </source>
</evidence>
<dbReference type="Gene3D" id="1.10.8.60">
    <property type="match status" value="1"/>
</dbReference>
<dbReference type="InterPro" id="IPR003593">
    <property type="entry name" value="AAA+_ATPase"/>
</dbReference>
<organism evidence="6 7">
    <name type="scientific">Radiobacillus deserti</name>
    <dbReference type="NCBI Taxonomy" id="2594883"/>
    <lineage>
        <taxon>Bacteria</taxon>
        <taxon>Bacillati</taxon>
        <taxon>Bacillota</taxon>
        <taxon>Bacilli</taxon>
        <taxon>Bacillales</taxon>
        <taxon>Bacillaceae</taxon>
        <taxon>Radiobacillus</taxon>
    </lineage>
</organism>
<dbReference type="InterPro" id="IPR050773">
    <property type="entry name" value="CbxX/CfxQ_RuBisCO_ESX"/>
</dbReference>
<dbReference type="EMBL" id="CP041666">
    <property type="protein sequence ID" value="QDP40296.1"/>
    <property type="molecule type" value="Genomic_DNA"/>
</dbReference>
<dbReference type="InterPro" id="IPR000641">
    <property type="entry name" value="CbxX/CfxQ"/>
</dbReference>
<dbReference type="AlphaFoldDB" id="A0A516KFZ4"/>
<evidence type="ECO:0000256" key="4">
    <source>
        <dbReference type="SAM" id="Coils"/>
    </source>
</evidence>
<comment type="similarity">
    <text evidence="1">Belongs to the CbxX/CfxQ family.</text>
</comment>
<dbReference type="Proteomes" id="UP000315215">
    <property type="component" value="Chromosome"/>
</dbReference>
<dbReference type="Gene3D" id="3.40.50.300">
    <property type="entry name" value="P-loop containing nucleotide triphosphate hydrolases"/>
    <property type="match status" value="2"/>
</dbReference>
<dbReference type="Pfam" id="PF17866">
    <property type="entry name" value="AAA_lid_6"/>
    <property type="match status" value="2"/>
</dbReference>
<feature type="coiled-coil region" evidence="4">
    <location>
        <begin position="152"/>
        <end position="179"/>
    </location>
</feature>
<dbReference type="SUPFAM" id="SSF52540">
    <property type="entry name" value="P-loop containing nucleoside triphosphate hydrolases"/>
    <property type="match status" value="2"/>
</dbReference>
<dbReference type="PRINTS" id="PR00819">
    <property type="entry name" value="CBXCFQXSUPER"/>
</dbReference>
<proteinExistence type="inferred from homology"/>
<dbReference type="GO" id="GO:0005524">
    <property type="term" value="F:ATP binding"/>
    <property type="evidence" value="ECO:0007669"/>
    <property type="project" value="UniProtKB-KW"/>
</dbReference>
<dbReference type="PANTHER" id="PTHR43392:SF2">
    <property type="entry name" value="AAA-TYPE ATPASE FAMILY PROTEIN _ ANKYRIN REPEAT FAMILY PROTEIN"/>
    <property type="match status" value="1"/>
</dbReference>
<evidence type="ECO:0000256" key="1">
    <source>
        <dbReference type="ARBA" id="ARBA00010378"/>
    </source>
</evidence>
<sequence length="756" mass="87295">MDNHQINQQWSIYKETPPLSEVEALRLIDTYKNNSEISAEQKANVYGMLAFYRLNRHYDEDRITETLLEEGKQLYPDAPVLQELSNLKKYFAFYANLSFDELENWSIRETDFEPAKLKKCTELKDVITTILNKVEPIEEDTGTSKSQLFDLYKNMCKKLTDLQELLSETIEELENRRSNISVSYLNQYVKDLTLLKEKIPYHFPKSFQAPNQKNALEKMDDMVGLQDVKQYVKQYYRYLKYQKERKELGFTMVDEPGLHMIMTGNPGTGKTTMARLLASIYFELGLLETNKVIEVNRSHLVGSYVGQSEENTLQYVKQAIGGVLFIDEAYSLKREGQTGNDYGQAVIDTLVSTMTSKEYEGKFAVILAGYPEEMRQFLWSNPGLRSRFPEQNHMELPDFEMNELIKIAEETALQNDYFFTEQALYTLYELIEKSRVDETFGNARTVRNLVIKAIFKKGAMKESQSGGHWIDHMRLSQEDLHLLNQTNQDEEPIQQLDDLIGLTNIKEEVKKLSSFVRVQQQRKETGLPNVPIQLHAVFSGNPGTGKTTVANIYSKILNDCGFLKRGHVVIASRSDLVAGYVGQTAMKTKQKVKEALGGVLFIDEAYSLFRGEKDFGKEAIDTLVDEMTKHNENLIVILAGYEQEMKQFISSNPGLESRFKKYLQFEDYTADELLEITKYHVQKYAYEIEQDALSYIHSKYQENRPRGNARFVVNLVDEAIQYQALRIEEQGIGKGKDVNKLVKEDFEHAWSTLRRE</sequence>
<evidence type="ECO:0000259" key="5">
    <source>
        <dbReference type="SMART" id="SM00382"/>
    </source>
</evidence>
<dbReference type="FunFam" id="3.40.50.300:FF:000216">
    <property type="entry name" value="Type VII secretion ATPase EccA"/>
    <property type="match status" value="2"/>
</dbReference>
<keyword evidence="4" id="KW-0175">Coiled coil</keyword>
<dbReference type="RefSeq" id="WP_143893732.1">
    <property type="nucleotide sequence ID" value="NZ_CP041666.1"/>
</dbReference>
<dbReference type="InterPro" id="IPR041627">
    <property type="entry name" value="AAA_lid_6"/>
</dbReference>
<dbReference type="InterPro" id="IPR003959">
    <property type="entry name" value="ATPase_AAA_core"/>
</dbReference>
<keyword evidence="2" id="KW-0547">Nucleotide-binding</keyword>
<dbReference type="SMART" id="SM00382">
    <property type="entry name" value="AAA"/>
    <property type="match status" value="2"/>
</dbReference>
<dbReference type="GO" id="GO:0016887">
    <property type="term" value="F:ATP hydrolysis activity"/>
    <property type="evidence" value="ECO:0007669"/>
    <property type="project" value="InterPro"/>
</dbReference>
<dbReference type="PANTHER" id="PTHR43392">
    <property type="entry name" value="AAA-TYPE ATPASE FAMILY PROTEIN / ANKYRIN REPEAT FAMILY PROTEIN"/>
    <property type="match status" value="1"/>
</dbReference>
<gene>
    <name evidence="6" type="ORF">FN924_08985</name>
</gene>
<feature type="domain" description="AAA+ ATPase" evidence="5">
    <location>
        <begin position="256"/>
        <end position="398"/>
    </location>
</feature>
<keyword evidence="7" id="KW-1185">Reference proteome</keyword>
<accession>A0A516KFZ4</accession>
<dbReference type="OrthoDB" id="9806903at2"/>
<dbReference type="Pfam" id="PF00004">
    <property type="entry name" value="AAA"/>
    <property type="match status" value="2"/>
</dbReference>
<evidence type="ECO:0000313" key="7">
    <source>
        <dbReference type="Proteomes" id="UP000315215"/>
    </source>
</evidence>
<dbReference type="KEGG" id="aqt:FN924_08985"/>
<protein>
    <submittedName>
        <fullName evidence="6">AAA family ATPase</fullName>
    </submittedName>
</protein>
<dbReference type="InterPro" id="IPR027417">
    <property type="entry name" value="P-loop_NTPase"/>
</dbReference>